<dbReference type="Pfam" id="PF00403">
    <property type="entry name" value="HMA"/>
    <property type="match status" value="1"/>
</dbReference>
<gene>
    <name evidence="2" type="ORF">LMG7974_00548</name>
</gene>
<dbReference type="RefSeq" id="WP_229932368.1">
    <property type="nucleotide sequence ID" value="NZ_CAJHOF010000004.1"/>
</dbReference>
<sequence>MKRFEVANVNCANCAKTIKNALSEKYGVIDVDLSVTPRIVSVDIKQERVNEFMQELDELGFDVIKEL</sequence>
<dbReference type="Proteomes" id="UP000789803">
    <property type="component" value="Unassembled WGS sequence"/>
</dbReference>
<name>A0ABM8Q4H4_9BACT</name>
<dbReference type="InterPro" id="IPR006121">
    <property type="entry name" value="HMA_dom"/>
</dbReference>
<organism evidence="2 3">
    <name type="scientific">Campylobacter majalis</name>
    <dbReference type="NCBI Taxonomy" id="2790656"/>
    <lineage>
        <taxon>Bacteria</taxon>
        <taxon>Pseudomonadati</taxon>
        <taxon>Campylobacterota</taxon>
        <taxon>Epsilonproteobacteria</taxon>
        <taxon>Campylobacterales</taxon>
        <taxon>Campylobacteraceae</taxon>
        <taxon>Campylobacter</taxon>
    </lineage>
</organism>
<dbReference type="SUPFAM" id="SSF55008">
    <property type="entry name" value="HMA, heavy metal-associated domain"/>
    <property type="match status" value="1"/>
</dbReference>
<evidence type="ECO:0000259" key="1">
    <source>
        <dbReference type="Pfam" id="PF00403"/>
    </source>
</evidence>
<dbReference type="EMBL" id="CAJHOF010000004">
    <property type="protein sequence ID" value="CAD7287668.1"/>
    <property type="molecule type" value="Genomic_DNA"/>
</dbReference>
<feature type="domain" description="HMA" evidence="1">
    <location>
        <begin position="4"/>
        <end position="62"/>
    </location>
</feature>
<accession>A0ABM8Q4H4</accession>
<keyword evidence="3" id="KW-1185">Reference proteome</keyword>
<evidence type="ECO:0000313" key="3">
    <source>
        <dbReference type="Proteomes" id="UP000789803"/>
    </source>
</evidence>
<protein>
    <recommendedName>
        <fullName evidence="1">HMA domain-containing protein</fullName>
    </recommendedName>
</protein>
<dbReference type="Gene3D" id="3.30.70.100">
    <property type="match status" value="1"/>
</dbReference>
<comment type="caution">
    <text evidence="2">The sequence shown here is derived from an EMBL/GenBank/DDBJ whole genome shotgun (WGS) entry which is preliminary data.</text>
</comment>
<evidence type="ECO:0000313" key="2">
    <source>
        <dbReference type="EMBL" id="CAD7287668.1"/>
    </source>
</evidence>
<proteinExistence type="predicted"/>
<reference evidence="2 3" key="1">
    <citation type="submission" date="2020-11" db="EMBL/GenBank/DDBJ databases">
        <authorList>
            <person name="Peeters C."/>
        </authorList>
    </citation>
    <scope>NUCLEOTIDE SEQUENCE [LARGE SCALE GENOMIC DNA]</scope>
    <source>
        <strain evidence="2 3">LMG 7974</strain>
    </source>
</reference>
<dbReference type="CDD" id="cd00371">
    <property type="entry name" value="HMA"/>
    <property type="match status" value="1"/>
</dbReference>
<dbReference type="InterPro" id="IPR036163">
    <property type="entry name" value="HMA_dom_sf"/>
</dbReference>